<comment type="catalytic activity">
    <reaction evidence="12 13">
        <text>DNA(n) + a 2'-deoxyribonucleoside 5'-triphosphate = DNA(n+1) + diphosphate</text>
        <dbReference type="Rhea" id="RHEA:22508"/>
        <dbReference type="Rhea" id="RHEA-COMP:17339"/>
        <dbReference type="Rhea" id="RHEA-COMP:17340"/>
        <dbReference type="ChEBI" id="CHEBI:33019"/>
        <dbReference type="ChEBI" id="CHEBI:61560"/>
        <dbReference type="ChEBI" id="CHEBI:173112"/>
        <dbReference type="EC" id="2.7.7.49"/>
    </reaction>
</comment>
<proteinExistence type="inferred from homology"/>
<dbReference type="GO" id="GO:0003720">
    <property type="term" value="F:telomerase activity"/>
    <property type="evidence" value="ECO:0007669"/>
    <property type="project" value="InterPro"/>
</dbReference>
<feature type="domain" description="Reverse transcriptase" evidence="14">
    <location>
        <begin position="390"/>
        <end position="579"/>
    </location>
</feature>
<dbReference type="AlphaFoldDB" id="A0AAD5U1M5"/>
<dbReference type="SMART" id="SM00975">
    <property type="entry name" value="Telomerase_RBD"/>
    <property type="match status" value="1"/>
</dbReference>
<evidence type="ECO:0000256" key="1">
    <source>
        <dbReference type="ARBA" id="ARBA00008001"/>
    </source>
</evidence>
<dbReference type="GO" id="GO:0000333">
    <property type="term" value="C:telomerase catalytic core complex"/>
    <property type="evidence" value="ECO:0007669"/>
    <property type="project" value="TreeGrafter"/>
</dbReference>
<comment type="function">
    <text evidence="13">Telomerase is a ribonucleoprotein enzyme essential for the replication of chromosome termini in most eukaryotes. It elongates telomeres. It is a reverse transcriptase that adds simple sequence repeats to chromosome ends by copying a template sequence within the RNA component of the enzyme.</text>
</comment>
<evidence type="ECO:0000256" key="12">
    <source>
        <dbReference type="ARBA" id="ARBA00048173"/>
    </source>
</evidence>
<keyword evidence="4 13" id="KW-0158">Chromosome</keyword>
<evidence type="ECO:0000256" key="10">
    <source>
        <dbReference type="ARBA" id="ARBA00022918"/>
    </source>
</evidence>
<gene>
    <name evidence="15" type="ORF">HK099_007127</name>
</gene>
<dbReference type="EMBL" id="JADGJW010000667">
    <property type="protein sequence ID" value="KAJ3213899.1"/>
    <property type="molecule type" value="Genomic_DNA"/>
</dbReference>
<keyword evidence="8 13" id="KW-0460">Magnesium</keyword>
<dbReference type="GO" id="GO:0042162">
    <property type="term" value="F:telomeric DNA binding"/>
    <property type="evidence" value="ECO:0007669"/>
    <property type="project" value="TreeGrafter"/>
</dbReference>
<protein>
    <recommendedName>
        <fullName evidence="3 13">Telomerase reverse transcriptase</fullName>
        <ecNumber evidence="2 13">2.7.7.49</ecNumber>
    </recommendedName>
    <alternativeName>
        <fullName evidence="13">Telomerase catalytic subunit</fullName>
    </alternativeName>
</protein>
<keyword evidence="16" id="KW-1185">Reference proteome</keyword>
<dbReference type="GO" id="GO:0000781">
    <property type="term" value="C:chromosome, telomeric region"/>
    <property type="evidence" value="ECO:0007669"/>
    <property type="project" value="UniProtKB-SubCell"/>
</dbReference>
<keyword evidence="9 13" id="KW-0779">Telomere</keyword>
<keyword evidence="5 13" id="KW-0808">Transferase</keyword>
<accession>A0AAD5U1M5</accession>
<dbReference type="PROSITE" id="PS50878">
    <property type="entry name" value="RT_POL"/>
    <property type="match status" value="1"/>
</dbReference>
<comment type="caution">
    <text evidence="15">The sequence shown here is derived from an EMBL/GenBank/DDBJ whole genome shotgun (WGS) entry which is preliminary data.</text>
</comment>
<evidence type="ECO:0000313" key="15">
    <source>
        <dbReference type="EMBL" id="KAJ3213899.1"/>
    </source>
</evidence>
<keyword evidence="7 13" id="KW-0479">Metal-binding</keyword>
<dbReference type="EC" id="2.7.7.49" evidence="2 13"/>
<evidence type="ECO:0000259" key="14">
    <source>
        <dbReference type="PROSITE" id="PS50878"/>
    </source>
</evidence>
<evidence type="ECO:0000256" key="11">
    <source>
        <dbReference type="ARBA" id="ARBA00023242"/>
    </source>
</evidence>
<dbReference type="GO" id="GO:0070034">
    <property type="term" value="F:telomerase RNA binding"/>
    <property type="evidence" value="ECO:0007669"/>
    <property type="project" value="TreeGrafter"/>
</dbReference>
<dbReference type="InterPro" id="IPR021891">
    <property type="entry name" value="Telomerase_RBD"/>
</dbReference>
<evidence type="ECO:0000256" key="13">
    <source>
        <dbReference type="RuleBase" id="RU365061"/>
    </source>
</evidence>
<keyword evidence="6 13" id="KW-0548">Nucleotidyltransferase</keyword>
<dbReference type="PANTHER" id="PTHR12066">
    <property type="entry name" value="TELOMERASE REVERSE TRANSCRIPTASE"/>
    <property type="match status" value="1"/>
</dbReference>
<keyword evidence="10 13" id="KW-0695">RNA-directed DNA polymerase</keyword>
<evidence type="ECO:0000256" key="5">
    <source>
        <dbReference type="ARBA" id="ARBA00022679"/>
    </source>
</evidence>
<comment type="subcellular location">
    <subcellularLocation>
        <location evidence="13">Nucleus</location>
    </subcellularLocation>
    <subcellularLocation>
        <location evidence="13">Chromosome</location>
        <location evidence="13">Telomere</location>
    </subcellularLocation>
</comment>
<comment type="similarity">
    <text evidence="1 13">Belongs to the reverse transcriptase family. Telomerase subfamily.</text>
</comment>
<dbReference type="Pfam" id="PF11474">
    <property type="entry name" value="TEN_TERT"/>
    <property type="match status" value="1"/>
</dbReference>
<evidence type="ECO:0000256" key="9">
    <source>
        <dbReference type="ARBA" id="ARBA00022895"/>
    </source>
</evidence>
<dbReference type="InterPro" id="IPR049915">
    <property type="entry name" value="TERT_TEN"/>
</dbReference>
<dbReference type="GO" id="GO:0046872">
    <property type="term" value="F:metal ion binding"/>
    <property type="evidence" value="ECO:0007669"/>
    <property type="project" value="UniProtKB-KW"/>
</dbReference>
<dbReference type="PANTHER" id="PTHR12066:SF0">
    <property type="entry name" value="TELOMERASE REVERSE TRANSCRIPTASE"/>
    <property type="match status" value="1"/>
</dbReference>
<evidence type="ECO:0000256" key="2">
    <source>
        <dbReference type="ARBA" id="ARBA00012493"/>
    </source>
</evidence>
<dbReference type="Pfam" id="PF12009">
    <property type="entry name" value="Telomerase_RBD"/>
    <property type="match status" value="1"/>
</dbReference>
<evidence type="ECO:0000256" key="7">
    <source>
        <dbReference type="ARBA" id="ARBA00022723"/>
    </source>
</evidence>
<evidence type="ECO:0000256" key="6">
    <source>
        <dbReference type="ARBA" id="ARBA00022695"/>
    </source>
</evidence>
<organism evidence="15 16">
    <name type="scientific">Clydaea vesicula</name>
    <dbReference type="NCBI Taxonomy" id="447962"/>
    <lineage>
        <taxon>Eukaryota</taxon>
        <taxon>Fungi</taxon>
        <taxon>Fungi incertae sedis</taxon>
        <taxon>Chytridiomycota</taxon>
        <taxon>Chytridiomycota incertae sedis</taxon>
        <taxon>Chytridiomycetes</taxon>
        <taxon>Lobulomycetales</taxon>
        <taxon>Lobulomycetaceae</taxon>
        <taxon>Clydaea</taxon>
    </lineage>
</organism>
<evidence type="ECO:0000313" key="16">
    <source>
        <dbReference type="Proteomes" id="UP001211065"/>
    </source>
</evidence>
<name>A0AAD5U1M5_9FUNG</name>
<dbReference type="GO" id="GO:0007004">
    <property type="term" value="P:telomere maintenance via telomerase"/>
    <property type="evidence" value="ECO:0007669"/>
    <property type="project" value="TreeGrafter"/>
</dbReference>
<reference evidence="15" key="1">
    <citation type="submission" date="2020-05" db="EMBL/GenBank/DDBJ databases">
        <title>Phylogenomic resolution of chytrid fungi.</title>
        <authorList>
            <person name="Stajich J.E."/>
            <person name="Amses K."/>
            <person name="Simmons R."/>
            <person name="Seto K."/>
            <person name="Myers J."/>
            <person name="Bonds A."/>
            <person name="Quandt C.A."/>
            <person name="Barry K."/>
            <person name="Liu P."/>
            <person name="Grigoriev I."/>
            <person name="Longcore J.E."/>
            <person name="James T.Y."/>
        </authorList>
    </citation>
    <scope>NUCLEOTIDE SEQUENCE</scope>
    <source>
        <strain evidence="15">JEL0476</strain>
    </source>
</reference>
<sequence length="579" mass="67744">MYFEKTWTLLDFLTNCPVSASQPSNVCLKSKFYSENDDPKYIYFLKTTIVGINDTSKFEFPNLSLDVHYKQKEIVDKVIGILQNERVDNYVHNMLGVENVAPSSIVNLVKSKLWELLLSRIGQAAMIFLLTKVYLFIAVENGCFLQVTGTALYELKDGEAKEASVGNMETDILNKPPAEILSFVFSSSVEKKKKLRAKWRFKKSLKLINDIVSLKKKCHFRAILDFHCPKLYTHVEEQSEMLKFQTPYHQVWMFLKSVLDHLVPKEFWGSKENKMLVLESVKKFIKMTKFESISINQLLCGIKISNCSWVFPSKKNHISTSNFEKGREMMGSFLFFLFDSIILPLIKGHFYVTESSSHKHRLFYFRNDVWELLLQPTVEKLTRFNLKLIGKKNNFTNVPEVEPSNIRFLPKEKGFRPIINLGRKVVDNRNNNEFLMGASCLGLTDIYKKFQEFKAKRNSLQKFDEKFYFVKIDVKQAFDSINQNLLLKIVYDIIKEEEYVIQRYAMLYKNGERVHRNFMKKALPTIEQKPFSIMAKQLAQKLKNAILIDQIFYKYEKSGNIKEILSSHIERNLVKVHHF</sequence>
<keyword evidence="11 13" id="KW-0539">Nucleus</keyword>
<dbReference type="InterPro" id="IPR003545">
    <property type="entry name" value="Telomerase_RT"/>
</dbReference>
<dbReference type="InterPro" id="IPR000477">
    <property type="entry name" value="RT_dom"/>
</dbReference>
<dbReference type="Proteomes" id="UP001211065">
    <property type="component" value="Unassembled WGS sequence"/>
</dbReference>
<evidence type="ECO:0000256" key="4">
    <source>
        <dbReference type="ARBA" id="ARBA00022454"/>
    </source>
</evidence>
<dbReference type="Gene3D" id="1.10.132.70">
    <property type="match status" value="1"/>
</dbReference>
<evidence type="ECO:0000256" key="8">
    <source>
        <dbReference type="ARBA" id="ARBA00022842"/>
    </source>
</evidence>
<evidence type="ECO:0000256" key="3">
    <source>
        <dbReference type="ARBA" id="ARBA00016182"/>
    </source>
</evidence>